<comment type="caution">
    <text evidence="2">The sequence shown here is derived from an EMBL/GenBank/DDBJ whole genome shotgun (WGS) entry which is preliminary data.</text>
</comment>
<dbReference type="InterPro" id="IPR031248">
    <property type="entry name" value="RNF213"/>
</dbReference>
<protein>
    <submittedName>
        <fullName evidence="2">Uncharacterized protein</fullName>
    </submittedName>
</protein>
<dbReference type="SUPFAM" id="SSF52540">
    <property type="entry name" value="P-loop containing nucleoside triphosphate hydrolases"/>
    <property type="match status" value="1"/>
</dbReference>
<name>A0A815BLC7_9BILA</name>
<sequence length="2095" mass="244129">MIELINQKHNPGSIWHQIKQNNMPVCRLFDGIVRLRYTDDLAQKERIDINDFVDKLDNQVFPFIDKLADDKINLSDMADLKETDDTNTINNLEQLSNRKQCSLENIFRDYGFLTEEFQGISSKHLDLIKTANEYCTIIELMKEFDLYSDKGRQKFQELRDNLTIQFQLQERNNIILNSFIITYTLCEPFVLKAKTLKEFVDRVVHLVDFDTNSLQHMKVVNGNVQIIRMWLSTEETTVFDNALVVMAHLYKTAYYLRSLPINECNSFETIIAHLYESHTFKHDVSVDASLKHLDHFLNEFLKYSNQTLYKNVTNSESQQYLATLNSTYHMPDKNLCECTLDMETFCILLNLFNDRLPVASQILWCSTINEDDIHLFFSRIRTFSNMIFVILDIDKMHPRLREVVLNEQDLLTNSREPHGNVYYFSRELTTYRRGLKFFHVPSAYGNARQTHTNLNQLFQRTNRKPPKIHIICGKEGTGKTHQIKTKYMNEDTLCFSINDKLSLSSLISALLSYDSTISNNFPLVYINISIHAPFDELNRTLFSLLVCGTLTDPTSGLTFALPSTKTWTFFVEIPYSSKHQMEIKENLNYLLPILSIIGQSSIEIITDEDYQLHIGEEEELVARFLKAYSNGTIDRRPTTSECVPYEFEALKDENECRHYIYECIQKYAPYRVRNKTYEVSFTKFLYRRVRFFTNFYYTLNELILNLGSIAMTQMIQEAKSLSEISFHDDNYPRLYLVYDPDFSLHLLHNNWDEVPIGIKTLWEDADPLKRSEFLNRNHFLKCLSWLVNTKYETCERIMNQMKFILTENFAYKLFHIHERKLTTLPLIIEGDTGIGKTYLLKFYSLLLNANIQHDYDQASFRTQILERANLWMSEVIFAKFLETKPSVLNEVLQRIRPKLMSSHDVDIQDDDIDIDLEYSDDDDDDDNNNNDDDEDNNNDDDDEDNNNNDDDDNNNNNDDDEDNNNNDDDEDNNNNDDDDENSNQEQEYRHFDEDIEEDDNADTGNEDEEDQNANSFSRRFSQILNTDTHHDEESPVPFNDPPSNEIEISDQRQSVERMNLELLKQCKASLTKFEYNSDMLLFIWKSILTVAQKNSASTVKQLLRMARKYVETELDSLPLIEGSSRLKNLLEDGPPNIRTSIEILEEYLSHSYVKSVFYRLLIHPGVTEKEIERFISPISELAQKWKNIELVVFFDELNTSSCLGLFKEIFIDRTLQGVRLPKNIFFTAAINPALDKTNQDNLVHRLDYLVHKLPGSLEHLKVSYGALEPKTVNDYITQKVAKFDLNFSIESEQRTYLQGKLIKAILAAQAFCEEKLGKNTVSQREIQRCFTLIEYFYESNKDEEDPDLDRCIALSLSLIYYFRLPTDEDNKKRGDQKKPSREQLAGLLSKNLPKFSRIVQQELENFVSTKNFIIPPGVAINQAIREHIFAITICIVTRMPLCIIGAPGQSKTLSFQIVLQNLQGSQLSKTDFCKKLPAVDPFFCLGSKYTSSNDIACVFERAIKREQQYQQNRMATRCVVFLDEASLPDENKMVLKVLHQYLDECTVAFVAIANKSFDAANANRMTCIYRSLPSEDDQKILAYGCLGLQNEETIAGDLVDIITCLCQGCRRVLHSSDISKIFHDRDFIYMLRELRFELRTNLTNEDVVLDTIRPESLLYALENNFNGINGKQFEKLTEIFFKAVQEKRPDFELSLKKHQNDVRRDIIKILQDSMKLESMQRRLYGRYKLIIDESDDESAVRLLFQTGIIDPNQTEVFRMSDFSDDINNELRNVEILSTIKLCMETGKTILMVNTGRIHGSLYDVFNQNFSIMATGDTRKIFSKVAIGSKTVDVVVNDNFQCIVHINRHEFDDIPAPFLSRFQKYSLSIVDFYRIQFQRLSSEEQNIMNNVENKMQTFIKHFGQQYLYGLNDNTLYSCLLLVIETDENRQCSISNIHQSYSQLNIKTKRFIEENPGNKQQCLLRFILSKLIQIASPESIIFKLPTFQDKFAQSLFKNYFQYQEHFNIENFVRELIQKHENQSSYPITTDTHTEINTIMTTKVIIYTRTSPYVVGINKASKYQLFNKQNNNTFDENINDLVEILNLVSSSVILTIYN</sequence>
<dbReference type="PANTHER" id="PTHR22605:SF1">
    <property type="entry name" value="RZ-TYPE DOMAIN-CONTAINING PROTEIN"/>
    <property type="match status" value="1"/>
</dbReference>
<dbReference type="GO" id="GO:0004842">
    <property type="term" value="F:ubiquitin-protein transferase activity"/>
    <property type="evidence" value="ECO:0007669"/>
    <property type="project" value="InterPro"/>
</dbReference>
<evidence type="ECO:0000313" key="3">
    <source>
        <dbReference type="EMBL" id="CAF1550720.1"/>
    </source>
</evidence>
<proteinExistence type="predicted"/>
<organism evidence="2 4">
    <name type="scientific">Rotaria sordida</name>
    <dbReference type="NCBI Taxonomy" id="392033"/>
    <lineage>
        <taxon>Eukaryota</taxon>
        <taxon>Metazoa</taxon>
        <taxon>Spiralia</taxon>
        <taxon>Gnathifera</taxon>
        <taxon>Rotifera</taxon>
        <taxon>Eurotatoria</taxon>
        <taxon>Bdelloidea</taxon>
        <taxon>Philodinida</taxon>
        <taxon>Philodinidae</taxon>
        <taxon>Rotaria</taxon>
    </lineage>
</organism>
<dbReference type="EMBL" id="CAJNOL010003188">
    <property type="protein sequence ID" value="CAF1550720.1"/>
    <property type="molecule type" value="Genomic_DNA"/>
</dbReference>
<accession>A0A815BLC7</accession>
<keyword evidence="5" id="KW-1185">Reference proteome</keyword>
<evidence type="ECO:0000256" key="1">
    <source>
        <dbReference type="SAM" id="MobiDB-lite"/>
    </source>
</evidence>
<dbReference type="PANTHER" id="PTHR22605">
    <property type="entry name" value="RZ-TYPE DOMAIN-CONTAINING PROTEIN"/>
    <property type="match status" value="1"/>
</dbReference>
<dbReference type="Proteomes" id="UP000663870">
    <property type="component" value="Unassembled WGS sequence"/>
</dbReference>
<evidence type="ECO:0000313" key="2">
    <source>
        <dbReference type="EMBL" id="CAF1271245.1"/>
    </source>
</evidence>
<dbReference type="EMBL" id="CAJNOH010002084">
    <property type="protein sequence ID" value="CAF1271245.1"/>
    <property type="molecule type" value="Genomic_DNA"/>
</dbReference>
<evidence type="ECO:0000313" key="5">
    <source>
        <dbReference type="Proteomes" id="UP000663870"/>
    </source>
</evidence>
<reference evidence="2" key="1">
    <citation type="submission" date="2021-02" db="EMBL/GenBank/DDBJ databases">
        <authorList>
            <person name="Nowell W R."/>
        </authorList>
    </citation>
    <scope>NUCLEOTIDE SEQUENCE</scope>
</reference>
<evidence type="ECO:0000313" key="4">
    <source>
        <dbReference type="Proteomes" id="UP000663854"/>
    </source>
</evidence>
<feature type="compositionally biased region" description="Acidic residues" evidence="1">
    <location>
        <begin position="993"/>
        <end position="1011"/>
    </location>
</feature>
<feature type="region of interest" description="Disordered" evidence="1">
    <location>
        <begin position="915"/>
        <end position="1015"/>
    </location>
</feature>
<dbReference type="Proteomes" id="UP000663854">
    <property type="component" value="Unassembled WGS sequence"/>
</dbReference>
<dbReference type="GO" id="GO:0016887">
    <property type="term" value="F:ATP hydrolysis activity"/>
    <property type="evidence" value="ECO:0007669"/>
    <property type="project" value="InterPro"/>
</dbReference>
<dbReference type="Gene3D" id="3.40.50.300">
    <property type="entry name" value="P-loop containing nucleotide triphosphate hydrolases"/>
    <property type="match status" value="1"/>
</dbReference>
<feature type="compositionally biased region" description="Acidic residues" evidence="1">
    <location>
        <begin position="915"/>
        <end position="982"/>
    </location>
</feature>
<gene>
    <name evidence="3" type="ORF">JXQ802_LOCUS43618</name>
    <name evidence="2" type="ORF">PYM288_LOCUS28391</name>
</gene>
<dbReference type="InterPro" id="IPR027417">
    <property type="entry name" value="P-loop_NTPase"/>
</dbReference>